<dbReference type="AlphaFoldDB" id="A0A272EPI8"/>
<comment type="caution">
    <text evidence="2">The sequence shown here is derived from an EMBL/GenBank/DDBJ whole genome shotgun (WGS) entry which is preliminary data.</text>
</comment>
<dbReference type="Gene3D" id="1.10.150.130">
    <property type="match status" value="1"/>
</dbReference>
<feature type="non-terminal residue" evidence="2">
    <location>
        <position position="151"/>
    </location>
</feature>
<evidence type="ECO:0000256" key="1">
    <source>
        <dbReference type="ARBA" id="ARBA00023125"/>
    </source>
</evidence>
<evidence type="ECO:0000313" key="2">
    <source>
        <dbReference type="EMBL" id="PAS91600.1"/>
    </source>
</evidence>
<protein>
    <recommendedName>
        <fullName evidence="4">Tyr recombinase domain-containing protein</fullName>
    </recommendedName>
</protein>
<evidence type="ECO:0000313" key="3">
    <source>
        <dbReference type="Proteomes" id="UP000216107"/>
    </source>
</evidence>
<sequence length="151" mass="17166">MGHVDRRTGKVSRQELPWLEKQLSDIGADVLAEWRNARLQVVSPGSVRREMNLLGSVLSVAAREWRWMSENPLPQVRRPSMPAHRTRRIGDDEIQRITLALGWDGERINTLSCEVAAAFLLAIETAMRIGELLEPVHSIRNVFTFWNLGVS</sequence>
<dbReference type="InterPro" id="IPR010998">
    <property type="entry name" value="Integrase_recombinase_N"/>
</dbReference>
<organism evidence="2 3">
    <name type="scientific">Candidatus Dactylopiibacterium carminicum</name>
    <dbReference type="NCBI Taxonomy" id="857335"/>
    <lineage>
        <taxon>Bacteria</taxon>
        <taxon>Pseudomonadati</taxon>
        <taxon>Pseudomonadota</taxon>
        <taxon>Betaproteobacteria</taxon>
        <taxon>Rhodocyclales</taxon>
        <taxon>Rhodocyclaceae</taxon>
        <taxon>Candidatus Dactylopiibacterium</taxon>
    </lineage>
</organism>
<keyword evidence="1" id="KW-0238">DNA-binding</keyword>
<dbReference type="EMBL" id="NMRN01000071">
    <property type="protein sequence ID" value="PAS91600.1"/>
    <property type="molecule type" value="Genomic_DNA"/>
</dbReference>
<dbReference type="Proteomes" id="UP000216107">
    <property type="component" value="Unassembled WGS sequence"/>
</dbReference>
<name>A0A272EPI8_9RHOO</name>
<accession>A0A272EPI8</accession>
<gene>
    <name evidence="2" type="ORF">CGU29_15485</name>
</gene>
<evidence type="ECO:0008006" key="4">
    <source>
        <dbReference type="Google" id="ProtNLM"/>
    </source>
</evidence>
<proteinExistence type="predicted"/>
<dbReference type="SUPFAM" id="SSF56349">
    <property type="entry name" value="DNA breaking-rejoining enzymes"/>
    <property type="match status" value="1"/>
</dbReference>
<dbReference type="InterPro" id="IPR011010">
    <property type="entry name" value="DNA_brk_join_enz"/>
</dbReference>
<reference evidence="2 3" key="1">
    <citation type="submission" date="2017-07" db="EMBL/GenBank/DDBJ databases">
        <title>Candidatus Dactylopiibacterium carminicum, a nitrogen-fixing symbiont of the cochineal insect Dactylopius coccus and Dactylopius opuntiae (Hemiptera: Coccoidea: Dactylopiidae).</title>
        <authorList>
            <person name="Vera A."/>
        </authorList>
    </citation>
    <scope>NUCLEOTIDE SEQUENCE [LARGE SCALE GENOMIC DNA]</scope>
    <source>
        <strain evidence="2 3">NFDCM</strain>
    </source>
</reference>
<dbReference type="GO" id="GO:0003677">
    <property type="term" value="F:DNA binding"/>
    <property type="evidence" value="ECO:0007669"/>
    <property type="project" value="UniProtKB-KW"/>
</dbReference>